<evidence type="ECO:0000256" key="1">
    <source>
        <dbReference type="ARBA" id="ARBA00004123"/>
    </source>
</evidence>
<dbReference type="GO" id="GO:0045944">
    <property type="term" value="P:positive regulation of transcription by RNA polymerase II"/>
    <property type="evidence" value="ECO:0007669"/>
    <property type="project" value="TreeGrafter"/>
</dbReference>
<proteinExistence type="predicted"/>
<dbReference type="GO" id="GO:0008270">
    <property type="term" value="F:zinc ion binding"/>
    <property type="evidence" value="ECO:0007669"/>
    <property type="project" value="InterPro"/>
</dbReference>
<feature type="domain" description="Zn(2)-C6 fungal-type" evidence="7">
    <location>
        <begin position="18"/>
        <end position="47"/>
    </location>
</feature>
<evidence type="ECO:0000256" key="4">
    <source>
        <dbReference type="ARBA" id="ARBA00023163"/>
    </source>
</evidence>
<keyword evidence="4" id="KW-0804">Transcription</keyword>
<dbReference type="Proteomes" id="UP000053732">
    <property type="component" value="Unassembled WGS sequence"/>
</dbReference>
<organism evidence="8 9">
    <name type="scientific">Penicillium camemberti (strain FM 013)</name>
    <dbReference type="NCBI Taxonomy" id="1429867"/>
    <lineage>
        <taxon>Eukaryota</taxon>
        <taxon>Fungi</taxon>
        <taxon>Dikarya</taxon>
        <taxon>Ascomycota</taxon>
        <taxon>Pezizomycotina</taxon>
        <taxon>Eurotiomycetes</taxon>
        <taxon>Eurotiomycetidae</taxon>
        <taxon>Eurotiales</taxon>
        <taxon>Aspergillaceae</taxon>
        <taxon>Penicillium</taxon>
    </lineage>
</organism>
<dbReference type="EMBL" id="HG793148">
    <property type="protein sequence ID" value="CRL25511.1"/>
    <property type="molecule type" value="Genomic_DNA"/>
</dbReference>
<feature type="compositionally biased region" description="Polar residues" evidence="6">
    <location>
        <begin position="205"/>
        <end position="214"/>
    </location>
</feature>
<feature type="region of interest" description="Disordered" evidence="6">
    <location>
        <begin position="52"/>
        <end position="111"/>
    </location>
</feature>
<feature type="region of interest" description="Disordered" evidence="6">
    <location>
        <begin position="205"/>
        <end position="228"/>
    </location>
</feature>
<evidence type="ECO:0000259" key="7">
    <source>
        <dbReference type="PROSITE" id="PS50048"/>
    </source>
</evidence>
<evidence type="ECO:0000313" key="9">
    <source>
        <dbReference type="Proteomes" id="UP000053732"/>
    </source>
</evidence>
<dbReference type="GO" id="GO:0043565">
    <property type="term" value="F:sequence-specific DNA binding"/>
    <property type="evidence" value="ECO:0007669"/>
    <property type="project" value="TreeGrafter"/>
</dbReference>
<keyword evidence="2" id="KW-0805">Transcription regulation</keyword>
<feature type="compositionally biased region" description="Basic residues" evidence="6">
    <location>
        <begin position="52"/>
        <end position="62"/>
    </location>
</feature>
<accession>A0A0G4PGP2</accession>
<keyword evidence="9" id="KW-1185">Reference proteome</keyword>
<dbReference type="PROSITE" id="PS50048">
    <property type="entry name" value="ZN2_CY6_FUNGAL_2"/>
    <property type="match status" value="1"/>
</dbReference>
<feature type="compositionally biased region" description="Low complexity" evidence="6">
    <location>
        <begin position="92"/>
        <end position="104"/>
    </location>
</feature>
<dbReference type="PANTHER" id="PTHR47540">
    <property type="entry name" value="THIAMINE REPRESSIBLE GENES REGULATORY PROTEIN THI5"/>
    <property type="match status" value="1"/>
</dbReference>
<evidence type="ECO:0000256" key="3">
    <source>
        <dbReference type="ARBA" id="ARBA00023125"/>
    </source>
</evidence>
<keyword evidence="5" id="KW-0539">Nucleus</keyword>
<dbReference type="PROSITE" id="PS00463">
    <property type="entry name" value="ZN2_CY6_FUNGAL_1"/>
    <property type="match status" value="1"/>
</dbReference>
<dbReference type="STRING" id="1429867.A0A0G4PGP2"/>
<dbReference type="InterPro" id="IPR051711">
    <property type="entry name" value="Stress_Response_Reg"/>
</dbReference>
<dbReference type="Gene3D" id="4.10.240.10">
    <property type="entry name" value="Zn(2)-C6 fungal-type DNA-binding domain"/>
    <property type="match status" value="1"/>
</dbReference>
<keyword evidence="3" id="KW-0238">DNA-binding</keyword>
<comment type="subcellular location">
    <subcellularLocation>
        <location evidence="1">Nucleus</location>
    </subcellularLocation>
</comment>
<dbReference type="AlphaFoldDB" id="A0A0G4PGP2"/>
<dbReference type="PANTHER" id="PTHR47540:SF2">
    <property type="entry name" value="ZN(II)2CYS6 TRANSCRIPTION FACTOR (EUROFUNG)"/>
    <property type="match status" value="1"/>
</dbReference>
<evidence type="ECO:0000256" key="5">
    <source>
        <dbReference type="ARBA" id="ARBA00023242"/>
    </source>
</evidence>
<dbReference type="GO" id="GO:0000981">
    <property type="term" value="F:DNA-binding transcription factor activity, RNA polymerase II-specific"/>
    <property type="evidence" value="ECO:0007669"/>
    <property type="project" value="InterPro"/>
</dbReference>
<sequence>MTSLVNSTQRPPTQLRKACNFCHESKVKCIGDSPCLRCTELDIPCRYEHAVRTGKAKGSRNRKTLEKAQRLRQEARMKTDRQRSRPHDKDSNINSSSSTSSATSEGEHSRMDMSARDDILMPCNWDSQWIMYADGGESQSHRGAGSQPGETMAWGHIEDTLQLDPLSSTELSFISDSLPPLNANPYDAPAPGGITLKPTTITSHKCTCQPSSRQHGPAKQPDTRFLRM</sequence>
<dbReference type="SMART" id="SM00066">
    <property type="entry name" value="GAL4"/>
    <property type="match status" value="1"/>
</dbReference>
<protein>
    <submittedName>
        <fullName evidence="8">Fungal transcriptional regulatory protein, N-terminal</fullName>
    </submittedName>
</protein>
<dbReference type="Pfam" id="PF00172">
    <property type="entry name" value="Zn_clus"/>
    <property type="match status" value="1"/>
</dbReference>
<reference evidence="8 9" key="1">
    <citation type="journal article" date="2014" name="Nat. Commun.">
        <title>Multiple recent horizontal transfers of a large genomic region in cheese making fungi.</title>
        <authorList>
            <person name="Cheeseman K."/>
            <person name="Ropars J."/>
            <person name="Renault P."/>
            <person name="Dupont J."/>
            <person name="Gouzy J."/>
            <person name="Branca A."/>
            <person name="Abraham A.L."/>
            <person name="Ceppi M."/>
            <person name="Conseiller E."/>
            <person name="Debuchy R."/>
            <person name="Malagnac F."/>
            <person name="Goarin A."/>
            <person name="Silar P."/>
            <person name="Lacoste S."/>
            <person name="Sallet E."/>
            <person name="Bensimon A."/>
            <person name="Giraud T."/>
            <person name="Brygoo Y."/>
        </authorList>
    </citation>
    <scope>NUCLEOTIDE SEQUENCE [LARGE SCALE GENOMIC DNA]</scope>
    <source>
        <strain evidence="9">FM 013</strain>
    </source>
</reference>
<evidence type="ECO:0000313" key="8">
    <source>
        <dbReference type="EMBL" id="CRL25511.1"/>
    </source>
</evidence>
<evidence type="ECO:0000256" key="2">
    <source>
        <dbReference type="ARBA" id="ARBA00023015"/>
    </source>
</evidence>
<gene>
    <name evidence="8" type="ORF">PCAMFM013_S015g000097</name>
</gene>
<name>A0A0G4PGP2_PENC3</name>
<dbReference type="CDD" id="cd00067">
    <property type="entry name" value="GAL4"/>
    <property type="match status" value="1"/>
</dbReference>
<dbReference type="InterPro" id="IPR036864">
    <property type="entry name" value="Zn2-C6_fun-type_DNA-bd_sf"/>
</dbReference>
<evidence type="ECO:0000256" key="6">
    <source>
        <dbReference type="SAM" id="MobiDB-lite"/>
    </source>
</evidence>
<feature type="compositionally biased region" description="Basic and acidic residues" evidence="6">
    <location>
        <begin position="63"/>
        <end position="91"/>
    </location>
</feature>
<dbReference type="GO" id="GO:0005634">
    <property type="term" value="C:nucleus"/>
    <property type="evidence" value="ECO:0007669"/>
    <property type="project" value="UniProtKB-SubCell"/>
</dbReference>
<dbReference type="InterPro" id="IPR001138">
    <property type="entry name" value="Zn2Cys6_DnaBD"/>
</dbReference>
<dbReference type="SUPFAM" id="SSF57701">
    <property type="entry name" value="Zn2/Cys6 DNA-binding domain"/>
    <property type="match status" value="1"/>
</dbReference>